<dbReference type="OrthoDB" id="9786360at2"/>
<evidence type="ECO:0000313" key="4">
    <source>
        <dbReference type="Proteomes" id="UP000030988"/>
    </source>
</evidence>
<comment type="similarity">
    <text evidence="1">Belongs to the short-chain dehydrogenases/reductases (SDR) family.</text>
</comment>
<dbReference type="InterPro" id="IPR002347">
    <property type="entry name" value="SDR_fam"/>
</dbReference>
<dbReference type="EMBL" id="JTDN01000001">
    <property type="protein sequence ID" value="KHL25640.1"/>
    <property type="molecule type" value="Genomic_DNA"/>
</dbReference>
<dbReference type="Gene3D" id="3.40.50.720">
    <property type="entry name" value="NAD(P)-binding Rossmann-like Domain"/>
    <property type="match status" value="1"/>
</dbReference>
<reference evidence="3 4" key="1">
    <citation type="submission" date="2014-11" db="EMBL/GenBank/DDBJ databases">
        <title>Draft genome sequence of Kirrobacter mercurialis.</title>
        <authorList>
            <person name="Coil D.A."/>
            <person name="Eisen J.A."/>
        </authorList>
    </citation>
    <scope>NUCLEOTIDE SEQUENCE [LARGE SCALE GENOMIC DNA]</scope>
    <source>
        <strain evidence="3 4">Coronado</strain>
    </source>
</reference>
<dbReference type="AlphaFoldDB" id="A0A0B2C0F2"/>
<gene>
    <name evidence="3" type="ORF">PK98_03015</name>
</gene>
<dbReference type="Proteomes" id="UP000030988">
    <property type="component" value="Unassembled WGS sequence"/>
</dbReference>
<dbReference type="Pfam" id="PF13561">
    <property type="entry name" value="adh_short_C2"/>
    <property type="match status" value="1"/>
</dbReference>
<comment type="caution">
    <text evidence="3">The sequence shown here is derived from an EMBL/GenBank/DDBJ whole genome shotgun (WGS) entry which is preliminary data.</text>
</comment>
<evidence type="ECO:0008006" key="5">
    <source>
        <dbReference type="Google" id="ProtNLM"/>
    </source>
</evidence>
<dbReference type="PANTHER" id="PTHR43639">
    <property type="entry name" value="OXIDOREDUCTASE, SHORT-CHAIN DEHYDROGENASE/REDUCTASE FAMILY (AFU_ORTHOLOGUE AFUA_5G02870)"/>
    <property type="match status" value="1"/>
</dbReference>
<keyword evidence="2" id="KW-0560">Oxidoreductase</keyword>
<dbReference type="STRING" id="1572751.PK98_03015"/>
<dbReference type="PANTHER" id="PTHR43639:SF1">
    <property type="entry name" value="SHORT-CHAIN DEHYDROGENASE_REDUCTASE FAMILY PROTEIN"/>
    <property type="match status" value="1"/>
</dbReference>
<protein>
    <recommendedName>
        <fullName evidence="5">Short-chain dehydrogenase</fullName>
    </recommendedName>
</protein>
<organism evidence="3 4">
    <name type="scientific">Croceibacterium mercuriale</name>
    <dbReference type="NCBI Taxonomy" id="1572751"/>
    <lineage>
        <taxon>Bacteria</taxon>
        <taxon>Pseudomonadati</taxon>
        <taxon>Pseudomonadota</taxon>
        <taxon>Alphaproteobacteria</taxon>
        <taxon>Sphingomonadales</taxon>
        <taxon>Erythrobacteraceae</taxon>
        <taxon>Croceibacterium</taxon>
    </lineage>
</organism>
<accession>A0A0B2C0F2</accession>
<proteinExistence type="inferred from homology"/>
<dbReference type="InterPro" id="IPR036291">
    <property type="entry name" value="NAD(P)-bd_dom_sf"/>
</dbReference>
<dbReference type="PRINTS" id="PR00081">
    <property type="entry name" value="GDHRDH"/>
</dbReference>
<dbReference type="GO" id="GO:0016491">
    <property type="term" value="F:oxidoreductase activity"/>
    <property type="evidence" value="ECO:0007669"/>
    <property type="project" value="UniProtKB-KW"/>
</dbReference>
<keyword evidence="4" id="KW-1185">Reference proteome</keyword>
<sequence length="261" mass="28009">MIAAPPRPERPAVLVTGAARRIGAAIARCFADAGWHVVIHARRPDIDAQALADELPSAEVMMADLADIDAAPALVQRLAARLPDWRVLVNNAARFGPAPNAADAMGTFRLNALAPWTLADAFLRLPPLAGGRRVIHLTDQKVAHPNPDFPHYTMAKHALAGAVAGQQMAQDQAGRAQDRIFALAPGAILASLDQSEAEADRTHRLNLLRRRVSLPDMADAALFLATGPLVGGQTLFVDCGQHLLRQPRDVIFLGQDRQADI</sequence>
<evidence type="ECO:0000313" key="3">
    <source>
        <dbReference type="EMBL" id="KHL25640.1"/>
    </source>
</evidence>
<evidence type="ECO:0000256" key="1">
    <source>
        <dbReference type="ARBA" id="ARBA00006484"/>
    </source>
</evidence>
<name>A0A0B2C0F2_9SPHN</name>
<dbReference type="SUPFAM" id="SSF51735">
    <property type="entry name" value="NAD(P)-binding Rossmann-fold domains"/>
    <property type="match status" value="1"/>
</dbReference>
<evidence type="ECO:0000256" key="2">
    <source>
        <dbReference type="ARBA" id="ARBA00023002"/>
    </source>
</evidence>